<dbReference type="Proteomes" id="UP000231426">
    <property type="component" value="Unassembled WGS sequence"/>
</dbReference>
<reference evidence="6" key="1">
    <citation type="submission" date="2017-09" db="EMBL/GenBank/DDBJ databases">
        <title>Depth-based differentiation of microbial function through sediment-hosted aquifers and enrichment of novel symbionts in the deep terrestrial subsurface.</title>
        <authorList>
            <person name="Probst A.J."/>
            <person name="Ladd B."/>
            <person name="Jarett J.K."/>
            <person name="Geller-Mcgrath D.E."/>
            <person name="Sieber C.M.K."/>
            <person name="Emerson J.B."/>
            <person name="Anantharaman K."/>
            <person name="Thomas B.C."/>
            <person name="Malmstrom R."/>
            <person name="Stieglmeier M."/>
            <person name="Klingl A."/>
            <person name="Woyke T."/>
            <person name="Ryan C.M."/>
            <person name="Banfield J.F."/>
        </authorList>
    </citation>
    <scope>NUCLEOTIDE SEQUENCE [LARGE SCALE GENOMIC DNA]</scope>
</reference>
<keyword evidence="4" id="KW-1133">Transmembrane helix</keyword>
<dbReference type="PANTHER" id="PTHR44858:SF1">
    <property type="entry name" value="UDP-N-ACETYLGLUCOSAMINE--PEPTIDE N-ACETYLGLUCOSAMINYLTRANSFERASE SPINDLY-RELATED"/>
    <property type="match status" value="1"/>
</dbReference>
<keyword evidence="1" id="KW-0677">Repeat</keyword>
<evidence type="ECO:0000256" key="1">
    <source>
        <dbReference type="ARBA" id="ARBA00022737"/>
    </source>
</evidence>
<name>A0A2M6W5E3_9BACT</name>
<keyword evidence="4" id="KW-0812">Transmembrane</keyword>
<dbReference type="SMART" id="SM00028">
    <property type="entry name" value="TPR"/>
    <property type="match status" value="3"/>
</dbReference>
<dbReference type="AlphaFoldDB" id="A0A2M6W5E3"/>
<dbReference type="Gene3D" id="1.25.40.10">
    <property type="entry name" value="Tetratricopeptide repeat domain"/>
    <property type="match status" value="1"/>
</dbReference>
<dbReference type="PROSITE" id="PS51257">
    <property type="entry name" value="PROKAR_LIPOPROTEIN"/>
    <property type="match status" value="1"/>
</dbReference>
<dbReference type="PROSITE" id="PS50005">
    <property type="entry name" value="TPR"/>
    <property type="match status" value="1"/>
</dbReference>
<dbReference type="SUPFAM" id="SSF48452">
    <property type="entry name" value="TPR-like"/>
    <property type="match status" value="1"/>
</dbReference>
<dbReference type="InterPro" id="IPR019734">
    <property type="entry name" value="TPR_rpt"/>
</dbReference>
<sequence>MLKRSIFFISLVVFVFVSCLSVFVYRKYQTDKSLKNYEQAKLLFELSINTDNVDLKNKYRTTISKIAPNSDVGYFATAFLLENQEDFDLNKAMVCYNKAIEINPQFVQAYVNRARLYLNKGDYELAIMDTTRAIALDEFLAEAYINRAEAYRVLGRIVEAEADLLKAGELQDKKFNENSAQMANPASANCINLGGRLDIRKNSGGEYGICIFENGKECEEWALFRGECGIE</sequence>
<feature type="transmembrane region" description="Helical" evidence="4">
    <location>
        <begin position="6"/>
        <end position="25"/>
    </location>
</feature>
<evidence type="ECO:0000256" key="3">
    <source>
        <dbReference type="PROSITE-ProRule" id="PRU00339"/>
    </source>
</evidence>
<dbReference type="PANTHER" id="PTHR44858">
    <property type="entry name" value="TETRATRICOPEPTIDE REPEAT PROTEIN 6"/>
    <property type="match status" value="1"/>
</dbReference>
<keyword evidence="2 3" id="KW-0802">TPR repeat</keyword>
<accession>A0A2M6W5E3</accession>
<feature type="repeat" description="TPR" evidence="3">
    <location>
        <begin position="107"/>
        <end position="140"/>
    </location>
</feature>
<dbReference type="InterPro" id="IPR011990">
    <property type="entry name" value="TPR-like_helical_dom_sf"/>
</dbReference>
<dbReference type="EMBL" id="PFBV01000006">
    <property type="protein sequence ID" value="PIT88008.1"/>
    <property type="molecule type" value="Genomic_DNA"/>
</dbReference>
<organism evidence="5 6">
    <name type="scientific">Candidatus Magasanikbacteria bacterium CG10_big_fil_rev_8_21_14_0_10_36_32</name>
    <dbReference type="NCBI Taxonomy" id="1974646"/>
    <lineage>
        <taxon>Bacteria</taxon>
        <taxon>Candidatus Magasanikiibacteriota</taxon>
    </lineage>
</organism>
<dbReference type="InterPro" id="IPR005590">
    <property type="entry name" value="DUF333"/>
</dbReference>
<dbReference type="InterPro" id="IPR050498">
    <property type="entry name" value="Ycf3"/>
</dbReference>
<keyword evidence="4" id="KW-0472">Membrane</keyword>
<dbReference type="Pfam" id="PF03891">
    <property type="entry name" value="DUF333"/>
    <property type="match status" value="1"/>
</dbReference>
<evidence type="ECO:0000256" key="2">
    <source>
        <dbReference type="ARBA" id="ARBA00022803"/>
    </source>
</evidence>
<proteinExistence type="predicted"/>
<gene>
    <name evidence="5" type="ORF">COU29_04335</name>
</gene>
<comment type="caution">
    <text evidence="5">The sequence shown here is derived from an EMBL/GenBank/DDBJ whole genome shotgun (WGS) entry which is preliminary data.</text>
</comment>
<dbReference type="Pfam" id="PF13431">
    <property type="entry name" value="TPR_17"/>
    <property type="match status" value="1"/>
</dbReference>
<evidence type="ECO:0000256" key="4">
    <source>
        <dbReference type="SAM" id="Phobius"/>
    </source>
</evidence>
<evidence type="ECO:0000313" key="6">
    <source>
        <dbReference type="Proteomes" id="UP000231426"/>
    </source>
</evidence>
<protein>
    <submittedName>
        <fullName evidence="5">Uncharacterized protein</fullName>
    </submittedName>
</protein>
<evidence type="ECO:0000313" key="5">
    <source>
        <dbReference type="EMBL" id="PIT88008.1"/>
    </source>
</evidence>